<accession>A0A5N6L731</accession>
<organism evidence="2 3">
    <name type="scientific">Mikania micrantha</name>
    <name type="common">bitter vine</name>
    <dbReference type="NCBI Taxonomy" id="192012"/>
    <lineage>
        <taxon>Eukaryota</taxon>
        <taxon>Viridiplantae</taxon>
        <taxon>Streptophyta</taxon>
        <taxon>Embryophyta</taxon>
        <taxon>Tracheophyta</taxon>
        <taxon>Spermatophyta</taxon>
        <taxon>Magnoliopsida</taxon>
        <taxon>eudicotyledons</taxon>
        <taxon>Gunneridae</taxon>
        <taxon>Pentapetalae</taxon>
        <taxon>asterids</taxon>
        <taxon>campanulids</taxon>
        <taxon>Asterales</taxon>
        <taxon>Asteraceae</taxon>
        <taxon>Asteroideae</taxon>
        <taxon>Heliantheae alliance</taxon>
        <taxon>Eupatorieae</taxon>
        <taxon>Mikania</taxon>
    </lineage>
</organism>
<name>A0A5N6L731_9ASTR</name>
<keyword evidence="3" id="KW-1185">Reference proteome</keyword>
<keyword evidence="1" id="KW-1133">Transmembrane helix</keyword>
<evidence type="ECO:0000313" key="3">
    <source>
        <dbReference type="Proteomes" id="UP000326396"/>
    </source>
</evidence>
<keyword evidence="1" id="KW-0472">Membrane</keyword>
<evidence type="ECO:0000313" key="2">
    <source>
        <dbReference type="EMBL" id="KAC9216389.1"/>
    </source>
</evidence>
<comment type="caution">
    <text evidence="2">The sequence shown here is derived from an EMBL/GenBank/DDBJ whole genome shotgun (WGS) entry which is preliminary data.</text>
</comment>
<protein>
    <submittedName>
        <fullName evidence="2">Uncharacterized protein</fullName>
    </submittedName>
</protein>
<gene>
    <name evidence="2" type="ORF">E3N88_46177</name>
</gene>
<feature type="transmembrane region" description="Helical" evidence="1">
    <location>
        <begin position="6"/>
        <end position="28"/>
    </location>
</feature>
<dbReference type="EMBL" id="SZYD01002710">
    <property type="protein sequence ID" value="KAC9216389.1"/>
    <property type="molecule type" value="Genomic_DNA"/>
</dbReference>
<dbReference type="OrthoDB" id="1470350at2759"/>
<sequence>MNISLSTVWVGMVTVAVAATVVYGWRFFNWAWLRPKRTEKSLREQGLTGNRYRFLFGDLKEVAKTAEQAKLKPIKLTDNIVPRVMPYFYTAANTYGNLFIRVVYDQAASNLVAGSNLEGTIQHILDMGGGPAMGRK</sequence>
<dbReference type="Proteomes" id="UP000326396">
    <property type="component" value="Unassembled WGS sequence"/>
</dbReference>
<proteinExistence type="predicted"/>
<dbReference type="AlphaFoldDB" id="A0A5N6L731"/>
<keyword evidence="1" id="KW-0812">Transmembrane</keyword>
<reference evidence="2 3" key="1">
    <citation type="submission" date="2019-05" db="EMBL/GenBank/DDBJ databases">
        <title>Mikania micrantha, genome provides insights into the molecular mechanism of rapid growth.</title>
        <authorList>
            <person name="Liu B."/>
        </authorList>
    </citation>
    <scope>NUCLEOTIDE SEQUENCE [LARGE SCALE GENOMIC DNA]</scope>
    <source>
        <strain evidence="2">NLD-2019</strain>
        <tissue evidence="2">Leaf</tissue>
    </source>
</reference>
<evidence type="ECO:0000256" key="1">
    <source>
        <dbReference type="SAM" id="Phobius"/>
    </source>
</evidence>